<dbReference type="EMBL" id="WTQT01000527">
    <property type="protein sequence ID" value="MWR40088.1"/>
    <property type="molecule type" value="Genomic_DNA"/>
</dbReference>
<feature type="non-terminal residue" evidence="9">
    <location>
        <position position="115"/>
    </location>
</feature>
<dbReference type="SUPFAM" id="SSF81345">
    <property type="entry name" value="ABC transporter involved in vitamin B12 uptake, BtuC"/>
    <property type="match status" value="1"/>
</dbReference>
<comment type="subcellular location">
    <subcellularLocation>
        <location evidence="1">Cell membrane</location>
        <topology evidence="1">Multi-pass membrane protein</topology>
    </subcellularLocation>
</comment>
<dbReference type="InterPro" id="IPR037294">
    <property type="entry name" value="ABC_BtuC-like"/>
</dbReference>
<evidence type="ECO:0000313" key="10">
    <source>
        <dbReference type="Proteomes" id="UP000460875"/>
    </source>
</evidence>
<organism evidence="9 10">
    <name type="scientific">Escherichia coli</name>
    <dbReference type="NCBI Taxonomy" id="562"/>
    <lineage>
        <taxon>Bacteria</taxon>
        <taxon>Pseudomonadati</taxon>
        <taxon>Pseudomonadota</taxon>
        <taxon>Gammaproteobacteria</taxon>
        <taxon>Enterobacterales</taxon>
        <taxon>Enterobacteriaceae</taxon>
        <taxon>Escherichia</taxon>
    </lineage>
</organism>
<accession>A0A8T5ZHG9</accession>
<keyword evidence="6 8" id="KW-1133">Transmembrane helix</keyword>
<dbReference type="PANTHER" id="PTHR30472">
    <property type="entry name" value="FERRIC ENTEROBACTIN TRANSPORT SYSTEM PERMEASE PROTEIN"/>
    <property type="match status" value="1"/>
</dbReference>
<comment type="caution">
    <text evidence="9">The sequence shown here is derived from an EMBL/GenBank/DDBJ whole genome shotgun (WGS) entry which is preliminary data.</text>
</comment>
<dbReference type="GO" id="GO:0033214">
    <property type="term" value="P:siderophore-iron import into cell"/>
    <property type="evidence" value="ECO:0007669"/>
    <property type="project" value="TreeGrafter"/>
</dbReference>
<evidence type="ECO:0000256" key="3">
    <source>
        <dbReference type="ARBA" id="ARBA00022448"/>
    </source>
</evidence>
<evidence type="ECO:0000256" key="8">
    <source>
        <dbReference type="SAM" id="Phobius"/>
    </source>
</evidence>
<name>A0A8T5ZHG9_ECOLX</name>
<keyword evidence="4" id="KW-1003">Cell membrane</keyword>
<evidence type="ECO:0000256" key="1">
    <source>
        <dbReference type="ARBA" id="ARBA00004651"/>
    </source>
</evidence>
<comment type="similarity">
    <text evidence="2">Belongs to the binding-protein-dependent transport system permease family. FecCD subfamily.</text>
</comment>
<evidence type="ECO:0000313" key="9">
    <source>
        <dbReference type="EMBL" id="MWR40088.1"/>
    </source>
</evidence>
<keyword evidence="7 8" id="KW-0472">Membrane</keyword>
<evidence type="ECO:0000256" key="6">
    <source>
        <dbReference type="ARBA" id="ARBA00022989"/>
    </source>
</evidence>
<dbReference type="RefSeq" id="WP_251002193.1">
    <property type="nucleotide sequence ID" value="NZ_JACTUS010000213.1"/>
</dbReference>
<evidence type="ECO:0000256" key="5">
    <source>
        <dbReference type="ARBA" id="ARBA00022692"/>
    </source>
</evidence>
<gene>
    <name evidence="9" type="ORF">GP975_18915</name>
</gene>
<dbReference type="Pfam" id="PF01032">
    <property type="entry name" value="FecCD"/>
    <property type="match status" value="1"/>
</dbReference>
<proteinExistence type="inferred from homology"/>
<keyword evidence="5 8" id="KW-0812">Transmembrane</keyword>
<dbReference type="Gene3D" id="1.10.3470.10">
    <property type="entry name" value="ABC transporter involved in vitamin B12 uptake, BtuC"/>
    <property type="match status" value="1"/>
</dbReference>
<feature type="transmembrane region" description="Helical" evidence="8">
    <location>
        <begin position="60"/>
        <end position="81"/>
    </location>
</feature>
<sequence>MTAIKHPVLLWGLPVAALIIIFWLSLFCYSAIPVSGADATRALLPGHTPTLPEALVQNLRLPRSLVAVLIGASLALAGTLLQTLTHNPMASPSLLGINSGAALAMALTSALSPTP</sequence>
<dbReference type="AlphaFoldDB" id="A0A8T5ZHG9"/>
<reference evidence="9 10" key="1">
    <citation type="submission" date="2019-12" db="EMBL/GenBank/DDBJ databases">
        <title>Enteriobacteria Tanzani isolates_8377-8380.</title>
        <authorList>
            <person name="Subbiah M."/>
            <person name="Call D."/>
        </authorList>
    </citation>
    <scope>NUCLEOTIDE SEQUENCE [LARGE SCALE GENOMIC DNA]</scope>
    <source>
        <strain evidence="9 10">8379wE2</strain>
    </source>
</reference>
<evidence type="ECO:0000256" key="2">
    <source>
        <dbReference type="ARBA" id="ARBA00007935"/>
    </source>
</evidence>
<keyword evidence="3" id="KW-0813">Transport</keyword>
<dbReference type="Proteomes" id="UP000460875">
    <property type="component" value="Unassembled WGS sequence"/>
</dbReference>
<dbReference type="PANTHER" id="PTHR30472:SF1">
    <property type="entry name" value="FE(3+) DICITRATE TRANSPORT SYSTEM PERMEASE PROTEIN FECC-RELATED"/>
    <property type="match status" value="1"/>
</dbReference>
<dbReference type="GO" id="GO:0005886">
    <property type="term" value="C:plasma membrane"/>
    <property type="evidence" value="ECO:0007669"/>
    <property type="project" value="UniProtKB-SubCell"/>
</dbReference>
<protein>
    <submittedName>
        <fullName evidence="9">Iron chelate uptake ABC transporter family permease subunit</fullName>
    </submittedName>
</protein>
<evidence type="ECO:0000256" key="4">
    <source>
        <dbReference type="ARBA" id="ARBA00022475"/>
    </source>
</evidence>
<dbReference type="InterPro" id="IPR000522">
    <property type="entry name" value="ABC_transptr_permease_BtuC"/>
</dbReference>
<dbReference type="GO" id="GO:0022857">
    <property type="term" value="F:transmembrane transporter activity"/>
    <property type="evidence" value="ECO:0007669"/>
    <property type="project" value="InterPro"/>
</dbReference>
<evidence type="ECO:0000256" key="7">
    <source>
        <dbReference type="ARBA" id="ARBA00023136"/>
    </source>
</evidence>